<feature type="non-terminal residue" evidence="2">
    <location>
        <position position="1"/>
    </location>
</feature>
<dbReference type="EMBL" id="CAMKVN010013552">
    <property type="protein sequence ID" value="CAI2196050.1"/>
    <property type="molecule type" value="Genomic_DNA"/>
</dbReference>
<sequence length="244" mass="28421">DFLALKNTLNQFITHIRFFELSSKDFNDKVRPFKKLLPKTLFEDIVTFYMINVQQNMPPPRNGRVDVGSTIIRSKHASILTNWIQRKDAKTKIPNDKFNFNLIYRGSRDGFDVQIMRKKCNGQGAYILIIKINENDAIIGGYNPLGYILKRRSKGYPYDYWTKTTKSFIFSIDKKDWKISRVASADHAIYELYDTCNHALNFGDSDLVINGNAGTCNQKYYESKILNTDKFTIKEMEMFAFKVE</sequence>
<organism evidence="2 3">
    <name type="scientific">Funneliformis geosporum</name>
    <dbReference type="NCBI Taxonomy" id="1117311"/>
    <lineage>
        <taxon>Eukaryota</taxon>
        <taxon>Fungi</taxon>
        <taxon>Fungi incertae sedis</taxon>
        <taxon>Mucoromycota</taxon>
        <taxon>Glomeromycotina</taxon>
        <taxon>Glomeromycetes</taxon>
        <taxon>Glomerales</taxon>
        <taxon>Glomeraceae</taxon>
        <taxon>Funneliformis</taxon>
    </lineage>
</organism>
<evidence type="ECO:0000259" key="1">
    <source>
        <dbReference type="PROSITE" id="PS51886"/>
    </source>
</evidence>
<dbReference type="Pfam" id="PF07534">
    <property type="entry name" value="TLD"/>
    <property type="match status" value="1"/>
</dbReference>
<protein>
    <submittedName>
        <fullName evidence="2">14058_t:CDS:1</fullName>
    </submittedName>
</protein>
<comment type="caution">
    <text evidence="2">The sequence shown here is derived from an EMBL/GenBank/DDBJ whole genome shotgun (WGS) entry which is preliminary data.</text>
</comment>
<dbReference type="AlphaFoldDB" id="A0A9W4TA53"/>
<dbReference type="Proteomes" id="UP001153678">
    <property type="component" value="Unassembled WGS sequence"/>
</dbReference>
<feature type="domain" description="TLDc" evidence="1">
    <location>
        <begin position="70"/>
        <end position="242"/>
    </location>
</feature>
<gene>
    <name evidence="2" type="ORF">FWILDA_LOCUS17383</name>
</gene>
<evidence type="ECO:0000313" key="2">
    <source>
        <dbReference type="EMBL" id="CAI2196050.1"/>
    </source>
</evidence>
<reference evidence="2" key="1">
    <citation type="submission" date="2022-08" db="EMBL/GenBank/DDBJ databases">
        <authorList>
            <person name="Kallberg Y."/>
            <person name="Tangrot J."/>
            <person name="Rosling A."/>
        </authorList>
    </citation>
    <scope>NUCLEOTIDE SEQUENCE</scope>
    <source>
        <strain evidence="2">Wild A</strain>
    </source>
</reference>
<evidence type="ECO:0000313" key="3">
    <source>
        <dbReference type="Proteomes" id="UP001153678"/>
    </source>
</evidence>
<keyword evidence="3" id="KW-1185">Reference proteome</keyword>
<proteinExistence type="predicted"/>
<dbReference type="InterPro" id="IPR006571">
    <property type="entry name" value="TLDc_dom"/>
</dbReference>
<accession>A0A9W4TA53</accession>
<name>A0A9W4TA53_9GLOM</name>
<dbReference type="OrthoDB" id="2441258at2759"/>
<dbReference type="PROSITE" id="PS51886">
    <property type="entry name" value="TLDC"/>
    <property type="match status" value="1"/>
</dbReference>